<comment type="caution">
    <text evidence="1">The sequence shown here is derived from an EMBL/GenBank/DDBJ whole genome shotgun (WGS) entry which is preliminary data.</text>
</comment>
<organism evidence="1 2">
    <name type="scientific">Hoeflea alexandrii</name>
    <dbReference type="NCBI Taxonomy" id="288436"/>
    <lineage>
        <taxon>Bacteria</taxon>
        <taxon>Pseudomonadati</taxon>
        <taxon>Pseudomonadota</taxon>
        <taxon>Alphaproteobacteria</taxon>
        <taxon>Hyphomicrobiales</taxon>
        <taxon>Rhizobiaceae</taxon>
        <taxon>Hoeflea</taxon>
    </lineage>
</organism>
<dbReference type="EMBL" id="JAAAML010000003">
    <property type="protein sequence ID" value="MCO6410102.1"/>
    <property type="molecule type" value="Genomic_DNA"/>
</dbReference>
<name>A0ABT1CV78_9HYPH</name>
<gene>
    <name evidence="1" type="ORF">GTW23_18105</name>
</gene>
<accession>A0ABT1CV78</accession>
<evidence type="ECO:0000313" key="1">
    <source>
        <dbReference type="EMBL" id="MCO6410102.1"/>
    </source>
</evidence>
<keyword evidence="2" id="KW-1185">Reference proteome</keyword>
<dbReference type="Proteomes" id="UP001320715">
    <property type="component" value="Unassembled WGS sequence"/>
</dbReference>
<sequence>MTMEQVLTILSGLARELITDADDLARVDVLAVGVQAGGDSGVTALIQLARLTGEAAADANAVPDAVDRVQDDTPLWRIVALVVVCFAVVRADYPSRQDAQAARTAVSARADMVYGEAGIYGPETIAWLVSMTGVATLTLSRTAAERAPAVRVETGVSLPSTLLAYDLYGDAGRAEALVDRNRVATSLVMPVSFEAVAP</sequence>
<proteinExistence type="predicted"/>
<protein>
    <submittedName>
        <fullName evidence="1">Uncharacterized protein</fullName>
    </submittedName>
</protein>
<dbReference type="RefSeq" id="WP_252916819.1">
    <property type="nucleotide sequence ID" value="NZ_JAAAML010000003.1"/>
</dbReference>
<reference evidence="1 2" key="1">
    <citation type="submission" date="2020-01" db="EMBL/GenBank/DDBJ databases">
        <title>Genomes of bacteria type strains.</title>
        <authorList>
            <person name="Chen J."/>
            <person name="Zhu S."/>
            <person name="Yang J."/>
        </authorList>
    </citation>
    <scope>NUCLEOTIDE SEQUENCE [LARGE SCALE GENOMIC DNA]</scope>
    <source>
        <strain evidence="1 2">DSM 16655</strain>
    </source>
</reference>
<evidence type="ECO:0000313" key="2">
    <source>
        <dbReference type="Proteomes" id="UP001320715"/>
    </source>
</evidence>